<evidence type="ECO:0000313" key="2">
    <source>
        <dbReference type="EMBL" id="OLY83545.1"/>
    </source>
</evidence>
<organism evidence="2 3">
    <name type="scientific">Smittium mucronatum</name>
    <dbReference type="NCBI Taxonomy" id="133383"/>
    <lineage>
        <taxon>Eukaryota</taxon>
        <taxon>Fungi</taxon>
        <taxon>Fungi incertae sedis</taxon>
        <taxon>Zoopagomycota</taxon>
        <taxon>Kickxellomycotina</taxon>
        <taxon>Harpellomycetes</taxon>
        <taxon>Harpellales</taxon>
        <taxon>Legeriomycetaceae</taxon>
        <taxon>Smittium</taxon>
    </lineage>
</organism>
<dbReference type="Proteomes" id="UP000187455">
    <property type="component" value="Unassembled WGS sequence"/>
</dbReference>
<dbReference type="PANTHER" id="PTHR28075">
    <property type="entry name" value="CHROMOSOME 16, WHOLE GENOME SHOTGUN SEQUENCE"/>
    <property type="match status" value="1"/>
</dbReference>
<dbReference type="EMBL" id="LSSL01000854">
    <property type="protein sequence ID" value="OLY83545.1"/>
    <property type="molecule type" value="Genomic_DNA"/>
</dbReference>
<gene>
    <name evidence="2" type="ORF">AYI68_g2314</name>
</gene>
<feature type="transmembrane region" description="Helical" evidence="1">
    <location>
        <begin position="6"/>
        <end position="22"/>
    </location>
</feature>
<comment type="caution">
    <text evidence="2">The sequence shown here is derived from an EMBL/GenBank/DDBJ whole genome shotgun (WGS) entry which is preliminary data.</text>
</comment>
<keyword evidence="1" id="KW-0472">Membrane</keyword>
<dbReference type="OrthoDB" id="16824at2759"/>
<dbReference type="Pfam" id="PF08520">
    <property type="entry name" value="Mitofissin"/>
    <property type="match status" value="1"/>
</dbReference>
<keyword evidence="1" id="KW-1133">Transmembrane helix</keyword>
<accession>A0A1R0H336</accession>
<name>A0A1R0H336_9FUNG</name>
<proteinExistence type="predicted"/>
<evidence type="ECO:0000256" key="1">
    <source>
        <dbReference type="SAM" id="Phobius"/>
    </source>
</evidence>
<keyword evidence="3" id="KW-1185">Reference proteome</keyword>
<protein>
    <recommendedName>
        <fullName evidence="4">DUF1748-domain-containing protein</fullName>
    </recommendedName>
</protein>
<dbReference type="AlphaFoldDB" id="A0A1R0H336"/>
<dbReference type="STRING" id="133383.A0A1R0H336"/>
<dbReference type="PANTHER" id="PTHR28075:SF1">
    <property type="entry name" value="DUF1748-DOMAIN-CONTAINING PROTEIN"/>
    <property type="match status" value="1"/>
</dbReference>
<keyword evidence="1" id="KW-0812">Transmembrane</keyword>
<reference evidence="2 3" key="1">
    <citation type="journal article" date="2016" name="Mol. Biol. Evol.">
        <title>Genome-Wide Survey of Gut Fungi (Harpellales) Reveals the First Horizontally Transferred Ubiquitin Gene from a Mosquito Host.</title>
        <authorList>
            <person name="Wang Y."/>
            <person name="White M.M."/>
            <person name="Kvist S."/>
            <person name="Moncalvo J.M."/>
        </authorList>
    </citation>
    <scope>NUCLEOTIDE SEQUENCE [LARGE SCALE GENOMIC DNA]</scope>
    <source>
        <strain evidence="2 3">ALG-7-W6</strain>
    </source>
</reference>
<sequence length="79" mass="8747">MLGTIVHYAIDLALVSALLAGIRRTSGLTIKAATNHPNGDESYLIKYLKFGEKSFDFIIGVMTTFPNYFVRTPPPNSRD</sequence>
<evidence type="ECO:0000313" key="3">
    <source>
        <dbReference type="Proteomes" id="UP000187455"/>
    </source>
</evidence>
<dbReference type="InterPro" id="IPR013726">
    <property type="entry name" value="Mitofissin"/>
</dbReference>
<evidence type="ECO:0008006" key="4">
    <source>
        <dbReference type="Google" id="ProtNLM"/>
    </source>
</evidence>
<dbReference type="GO" id="GO:0005737">
    <property type="term" value="C:cytoplasm"/>
    <property type="evidence" value="ECO:0007669"/>
    <property type="project" value="TreeGrafter"/>
</dbReference>